<feature type="domain" description="Major facilitator superfamily (MFS) profile" evidence="6">
    <location>
        <begin position="10"/>
        <end position="459"/>
    </location>
</feature>
<dbReference type="PRINTS" id="PR01036">
    <property type="entry name" value="TCRTETB"/>
</dbReference>
<evidence type="ECO:0000256" key="1">
    <source>
        <dbReference type="ARBA" id="ARBA00004651"/>
    </source>
</evidence>
<evidence type="ECO:0000256" key="5">
    <source>
        <dbReference type="SAM" id="Phobius"/>
    </source>
</evidence>
<sequence length="479" mass="49107">MSGGRGGVPAIVATAVPMFMVALDNLVVVNALVPIREDYGVAQPELQWVVNGYVLAFAGLLLAATALGDRYGRRRVFLGGVALFTAASAACALAGAVEVLVAARVLQGAGAAAILPLSLTLAVAAVPERLRPLAVGLWGGINGLGIALGPLVGGLVMAGLDWQWIFWINVPVGLAALPLVRRTVREGHGRPDPVDVRGTVLVTAAVTLGVWTIVRAGDRAVPPAEPLVTLVAAVALLVAFVRWERRAPAPLVPPGLVRNRAFALSNAVALLMYFGVFGSIFFLAQYLQWPMGYDPLEAGIRTLPWTLAPMVVVPVTSLLVERIGGGVLQAAGCALQGGALLWIALIAEPGTSYRGMVPALVVAGAGMGIMFAANPATVIAAVPEDQHGKASGVNNTVREFGGGLGIAVLTAVFMVWQAAHPGTPAAEEFTGALRAAVLTGAVVVLGGAVLALFIIRPAGSGKQRPAISESPVPVDSATP</sequence>
<protein>
    <submittedName>
        <fullName evidence="7">Drug resistance transporter, EmrB/QacA subfamily</fullName>
    </submittedName>
</protein>
<organism evidence="7 8">
    <name type="scientific">Thermomonospora echinospora</name>
    <dbReference type="NCBI Taxonomy" id="1992"/>
    <lineage>
        <taxon>Bacteria</taxon>
        <taxon>Bacillati</taxon>
        <taxon>Actinomycetota</taxon>
        <taxon>Actinomycetes</taxon>
        <taxon>Streptosporangiales</taxon>
        <taxon>Thermomonosporaceae</taxon>
        <taxon>Thermomonospora</taxon>
    </lineage>
</organism>
<feature type="transmembrane region" description="Helical" evidence="5">
    <location>
        <begin position="196"/>
        <end position="214"/>
    </location>
</feature>
<feature type="transmembrane region" description="Helical" evidence="5">
    <location>
        <begin position="164"/>
        <end position="184"/>
    </location>
</feature>
<dbReference type="AlphaFoldDB" id="A0A1H5VFU1"/>
<dbReference type="Pfam" id="PF07690">
    <property type="entry name" value="MFS_1"/>
    <property type="match status" value="1"/>
</dbReference>
<dbReference type="EMBL" id="FNVO01000002">
    <property type="protein sequence ID" value="SEF86133.1"/>
    <property type="molecule type" value="Genomic_DNA"/>
</dbReference>
<comment type="subcellular location">
    <subcellularLocation>
        <location evidence="1">Cell membrane</location>
        <topology evidence="1">Multi-pass membrane protein</topology>
    </subcellularLocation>
</comment>
<evidence type="ECO:0000256" key="2">
    <source>
        <dbReference type="ARBA" id="ARBA00022692"/>
    </source>
</evidence>
<keyword evidence="2 5" id="KW-0812">Transmembrane</keyword>
<feature type="transmembrane region" description="Helical" evidence="5">
    <location>
        <begin position="303"/>
        <end position="320"/>
    </location>
</feature>
<name>A0A1H5VFU1_9ACTN</name>
<dbReference type="GO" id="GO:0005886">
    <property type="term" value="C:plasma membrane"/>
    <property type="evidence" value="ECO:0007669"/>
    <property type="project" value="UniProtKB-SubCell"/>
</dbReference>
<feature type="transmembrane region" description="Helical" evidence="5">
    <location>
        <begin position="48"/>
        <end position="67"/>
    </location>
</feature>
<dbReference type="PROSITE" id="PS50850">
    <property type="entry name" value="MFS"/>
    <property type="match status" value="1"/>
</dbReference>
<evidence type="ECO:0000256" key="3">
    <source>
        <dbReference type="ARBA" id="ARBA00022989"/>
    </source>
</evidence>
<dbReference type="CDD" id="cd17321">
    <property type="entry name" value="MFS_MMR_MDR_like"/>
    <property type="match status" value="1"/>
</dbReference>
<accession>A0A1H5VFU1</accession>
<feature type="transmembrane region" description="Helical" evidence="5">
    <location>
        <begin position="7"/>
        <end position="28"/>
    </location>
</feature>
<dbReference type="PANTHER" id="PTHR42718:SF42">
    <property type="entry name" value="EXPORT PROTEIN"/>
    <property type="match status" value="1"/>
</dbReference>
<keyword evidence="8" id="KW-1185">Reference proteome</keyword>
<feature type="transmembrane region" description="Helical" evidence="5">
    <location>
        <begin position="400"/>
        <end position="419"/>
    </location>
</feature>
<feature type="transmembrane region" description="Helical" evidence="5">
    <location>
        <begin position="327"/>
        <end position="347"/>
    </location>
</feature>
<feature type="transmembrane region" description="Helical" evidence="5">
    <location>
        <begin position="133"/>
        <end position="158"/>
    </location>
</feature>
<dbReference type="Gene3D" id="1.20.1250.20">
    <property type="entry name" value="MFS general substrate transporter like domains"/>
    <property type="match status" value="1"/>
</dbReference>
<dbReference type="RefSeq" id="WP_200827069.1">
    <property type="nucleotide sequence ID" value="NZ_FNVO01000002.1"/>
</dbReference>
<keyword evidence="4 5" id="KW-0472">Membrane</keyword>
<dbReference type="InterPro" id="IPR020846">
    <property type="entry name" value="MFS_dom"/>
</dbReference>
<evidence type="ECO:0000256" key="4">
    <source>
        <dbReference type="ARBA" id="ARBA00023136"/>
    </source>
</evidence>
<feature type="transmembrane region" description="Helical" evidence="5">
    <location>
        <begin position="76"/>
        <end position="97"/>
    </location>
</feature>
<feature type="transmembrane region" description="Helical" evidence="5">
    <location>
        <begin position="263"/>
        <end position="283"/>
    </location>
</feature>
<feature type="transmembrane region" description="Helical" evidence="5">
    <location>
        <begin position="109"/>
        <end position="126"/>
    </location>
</feature>
<dbReference type="InterPro" id="IPR036259">
    <property type="entry name" value="MFS_trans_sf"/>
</dbReference>
<dbReference type="PANTHER" id="PTHR42718">
    <property type="entry name" value="MAJOR FACILITATOR SUPERFAMILY MULTIDRUG TRANSPORTER MFSC"/>
    <property type="match status" value="1"/>
</dbReference>
<dbReference type="Proteomes" id="UP000236723">
    <property type="component" value="Unassembled WGS sequence"/>
</dbReference>
<feature type="transmembrane region" description="Helical" evidence="5">
    <location>
        <begin position="226"/>
        <end position="243"/>
    </location>
</feature>
<dbReference type="GO" id="GO:0022857">
    <property type="term" value="F:transmembrane transporter activity"/>
    <property type="evidence" value="ECO:0007669"/>
    <property type="project" value="InterPro"/>
</dbReference>
<dbReference type="SUPFAM" id="SSF103473">
    <property type="entry name" value="MFS general substrate transporter"/>
    <property type="match status" value="1"/>
</dbReference>
<evidence type="ECO:0000259" key="6">
    <source>
        <dbReference type="PROSITE" id="PS50850"/>
    </source>
</evidence>
<feature type="transmembrane region" description="Helical" evidence="5">
    <location>
        <begin position="359"/>
        <end position="380"/>
    </location>
</feature>
<dbReference type="InterPro" id="IPR011701">
    <property type="entry name" value="MFS"/>
</dbReference>
<gene>
    <name evidence="7" type="ORF">SAMN04489712_102306</name>
</gene>
<reference evidence="8" key="1">
    <citation type="submission" date="2016-10" db="EMBL/GenBank/DDBJ databases">
        <authorList>
            <person name="Varghese N."/>
            <person name="Submissions S."/>
        </authorList>
    </citation>
    <scope>NUCLEOTIDE SEQUENCE [LARGE SCALE GENOMIC DNA]</scope>
    <source>
        <strain evidence="8">DSM 43163</strain>
    </source>
</reference>
<keyword evidence="3 5" id="KW-1133">Transmembrane helix</keyword>
<evidence type="ECO:0000313" key="7">
    <source>
        <dbReference type="EMBL" id="SEF86133.1"/>
    </source>
</evidence>
<dbReference type="Gene3D" id="1.20.1720.10">
    <property type="entry name" value="Multidrug resistance protein D"/>
    <property type="match status" value="1"/>
</dbReference>
<feature type="transmembrane region" description="Helical" evidence="5">
    <location>
        <begin position="431"/>
        <end position="455"/>
    </location>
</feature>
<evidence type="ECO:0000313" key="8">
    <source>
        <dbReference type="Proteomes" id="UP000236723"/>
    </source>
</evidence>
<proteinExistence type="predicted"/>